<name>A0ABR4AN90_9LECA</name>
<evidence type="ECO:0000259" key="5">
    <source>
        <dbReference type="PROSITE" id="PS50048"/>
    </source>
</evidence>
<gene>
    <name evidence="6" type="ORF">N7G274_001236</name>
</gene>
<evidence type="ECO:0000256" key="3">
    <source>
        <dbReference type="ARBA" id="ARBA00023242"/>
    </source>
</evidence>
<keyword evidence="3" id="KW-0539">Nucleus</keyword>
<dbReference type="Gene3D" id="4.10.240.10">
    <property type="entry name" value="Zn(2)-C6 fungal-type DNA-binding domain"/>
    <property type="match status" value="1"/>
</dbReference>
<comment type="subcellular location">
    <subcellularLocation>
        <location evidence="1">Nucleus</location>
    </subcellularLocation>
</comment>
<feature type="domain" description="Zn(2)-C6 fungal-type" evidence="5">
    <location>
        <begin position="35"/>
        <end position="66"/>
    </location>
</feature>
<dbReference type="InterPro" id="IPR001138">
    <property type="entry name" value="Zn2Cys6_DnaBD"/>
</dbReference>
<keyword evidence="2" id="KW-0479">Metal-binding</keyword>
<keyword evidence="7" id="KW-1185">Reference proteome</keyword>
<dbReference type="CDD" id="cd12148">
    <property type="entry name" value="fungal_TF_MHR"/>
    <property type="match status" value="1"/>
</dbReference>
<dbReference type="CDD" id="cd00067">
    <property type="entry name" value="GAL4"/>
    <property type="match status" value="1"/>
</dbReference>
<proteinExistence type="predicted"/>
<dbReference type="PANTHER" id="PTHR31001:SF49">
    <property type="entry name" value="ZN(II)2CYS6 TRANSCRIPTION FACTOR (EUROFUNG)"/>
    <property type="match status" value="1"/>
</dbReference>
<dbReference type="Pfam" id="PF00172">
    <property type="entry name" value="Zn_clus"/>
    <property type="match status" value="1"/>
</dbReference>
<dbReference type="PANTHER" id="PTHR31001">
    <property type="entry name" value="UNCHARACTERIZED TRANSCRIPTIONAL REGULATORY PROTEIN"/>
    <property type="match status" value="1"/>
</dbReference>
<dbReference type="SMART" id="SM00906">
    <property type="entry name" value="Fungal_trans"/>
    <property type="match status" value="1"/>
</dbReference>
<dbReference type="PROSITE" id="PS50048">
    <property type="entry name" value="ZN2_CY6_FUNGAL_2"/>
    <property type="match status" value="1"/>
</dbReference>
<dbReference type="SMART" id="SM00066">
    <property type="entry name" value="GAL4"/>
    <property type="match status" value="1"/>
</dbReference>
<protein>
    <recommendedName>
        <fullName evidence="5">Zn(2)-C6 fungal-type domain-containing protein</fullName>
    </recommendedName>
</protein>
<reference evidence="6 7" key="1">
    <citation type="submission" date="2024-09" db="EMBL/GenBank/DDBJ databases">
        <title>Rethinking Asexuality: The Enigmatic Case of Functional Sexual Genes in Lepraria (Stereocaulaceae).</title>
        <authorList>
            <person name="Doellman M."/>
            <person name="Sun Y."/>
            <person name="Barcenas-Pena A."/>
            <person name="Lumbsch H.T."/>
            <person name="Grewe F."/>
        </authorList>
    </citation>
    <scope>NUCLEOTIDE SEQUENCE [LARGE SCALE GENOMIC DNA]</scope>
    <source>
        <strain evidence="6 7">Mercado 3170</strain>
    </source>
</reference>
<organism evidence="6 7">
    <name type="scientific">Stereocaulon virgatum</name>
    <dbReference type="NCBI Taxonomy" id="373712"/>
    <lineage>
        <taxon>Eukaryota</taxon>
        <taxon>Fungi</taxon>
        <taxon>Dikarya</taxon>
        <taxon>Ascomycota</taxon>
        <taxon>Pezizomycotina</taxon>
        <taxon>Lecanoromycetes</taxon>
        <taxon>OSLEUM clade</taxon>
        <taxon>Lecanoromycetidae</taxon>
        <taxon>Lecanorales</taxon>
        <taxon>Lecanorineae</taxon>
        <taxon>Stereocaulaceae</taxon>
        <taxon>Stereocaulon</taxon>
    </lineage>
</organism>
<accession>A0ABR4AN90</accession>
<evidence type="ECO:0000256" key="2">
    <source>
        <dbReference type="ARBA" id="ARBA00022723"/>
    </source>
</evidence>
<dbReference type="InterPro" id="IPR007219">
    <property type="entry name" value="XnlR_reg_dom"/>
</dbReference>
<dbReference type="SUPFAM" id="SSF57701">
    <property type="entry name" value="Zn2/Cys6 DNA-binding domain"/>
    <property type="match status" value="1"/>
</dbReference>
<dbReference type="PROSITE" id="PS00463">
    <property type="entry name" value="ZN2_CY6_FUNGAL_1"/>
    <property type="match status" value="1"/>
</dbReference>
<sequence>MVEKSPFHNKFRVDGYASRASSSAKVTKRHRVPLSCAPCRVRKLRCNRAQPCEHCSIHGDATLCSYATAANPNPTLGADSGIKNQHTEDQLHCLEHLVAEAIKLHQDKTQSPNSVDSALNLSSGASSDGLPTEISTPEEDQFATVGPTTWTVILGNIQDVIADIGANADNVSIGDDENYTRTASGTEDISIFTVRRPPSLETVLSELPPREEVDRYLSKYFNVKYVVLPTIHIYSFQRMYEEFWKDPHHVPIFWIAQLFAILSISALLSDLRGSGPKKYDGHSSTKNQFLKAAAQCLILGNFTQPHRYVIEALLLYTQCKYMCSPEPVGELWVLFGLVVRQALRMGYHRDPDHLQNITVFEGEMRRRSWAVLRQLDLLNSYQMGLPSSTQSLHSDTALPRNLQDSDFDEASIALPVARPETEATHILYFLVKASLMAAFEEILKYESSFNVPSDHKIAALDAELRQVHESVPLPFKLRSMAQSFADTPNVIMMRANIEILFQKSLCILHRRNLTVRLPSVQTIDICADASMRMLEVQVDLHQEAQPGGQLHEERWMLSSLTTTDFFLAAMILSLVLLQERARGLGQDLERNIQQKLELLDKSLLIFDAQKVVSNQACKISLGLRSVKSKLKAVYGNATSSNTPSDQSDSVEVPSFMVIPQLHQDASIIDSQTANTFADAVNMNEYFDWNLFDQYPFNLDV</sequence>
<evidence type="ECO:0000256" key="4">
    <source>
        <dbReference type="SAM" id="MobiDB-lite"/>
    </source>
</evidence>
<dbReference type="Proteomes" id="UP001590950">
    <property type="component" value="Unassembled WGS sequence"/>
</dbReference>
<dbReference type="Pfam" id="PF04082">
    <property type="entry name" value="Fungal_trans"/>
    <property type="match status" value="1"/>
</dbReference>
<evidence type="ECO:0000256" key="1">
    <source>
        <dbReference type="ARBA" id="ARBA00004123"/>
    </source>
</evidence>
<dbReference type="EMBL" id="JBEFKJ010000003">
    <property type="protein sequence ID" value="KAL2047217.1"/>
    <property type="molecule type" value="Genomic_DNA"/>
</dbReference>
<evidence type="ECO:0000313" key="7">
    <source>
        <dbReference type="Proteomes" id="UP001590950"/>
    </source>
</evidence>
<dbReference type="InterPro" id="IPR050613">
    <property type="entry name" value="Sec_Metabolite_Reg"/>
</dbReference>
<feature type="region of interest" description="Disordered" evidence="4">
    <location>
        <begin position="108"/>
        <end position="135"/>
    </location>
</feature>
<feature type="compositionally biased region" description="Polar residues" evidence="4">
    <location>
        <begin position="109"/>
        <end position="126"/>
    </location>
</feature>
<comment type="caution">
    <text evidence="6">The sequence shown here is derived from an EMBL/GenBank/DDBJ whole genome shotgun (WGS) entry which is preliminary data.</text>
</comment>
<evidence type="ECO:0000313" key="6">
    <source>
        <dbReference type="EMBL" id="KAL2047217.1"/>
    </source>
</evidence>
<dbReference type="InterPro" id="IPR036864">
    <property type="entry name" value="Zn2-C6_fun-type_DNA-bd_sf"/>
</dbReference>